<organism evidence="3 4">
    <name type="scientific">Rhodovibrio sodomensis</name>
    <dbReference type="NCBI Taxonomy" id="1088"/>
    <lineage>
        <taxon>Bacteria</taxon>
        <taxon>Pseudomonadati</taxon>
        <taxon>Pseudomonadota</taxon>
        <taxon>Alphaproteobacteria</taxon>
        <taxon>Rhodospirillales</taxon>
        <taxon>Rhodovibrionaceae</taxon>
        <taxon>Rhodovibrio</taxon>
    </lineage>
</organism>
<gene>
    <name evidence="3" type="ORF">CKO28_25900</name>
</gene>
<keyword evidence="2" id="KW-1133">Transmembrane helix</keyword>
<evidence type="ECO:0008006" key="5">
    <source>
        <dbReference type="Google" id="ProtNLM"/>
    </source>
</evidence>
<feature type="region of interest" description="Disordered" evidence="1">
    <location>
        <begin position="42"/>
        <end position="74"/>
    </location>
</feature>
<accession>A0ABS1DNZ4</accession>
<reference evidence="3 4" key="1">
    <citation type="journal article" date="2020" name="Microorganisms">
        <title>Osmotic Adaptation and Compatible Solute Biosynthesis of Phototrophic Bacteria as Revealed from Genome Analyses.</title>
        <authorList>
            <person name="Imhoff J.F."/>
            <person name="Rahn T."/>
            <person name="Kunzel S."/>
            <person name="Keller A."/>
            <person name="Neulinger S.C."/>
        </authorList>
    </citation>
    <scope>NUCLEOTIDE SEQUENCE [LARGE SCALE GENOMIC DNA]</scope>
    <source>
        <strain evidence="3 4">DSM 9895</strain>
    </source>
</reference>
<comment type="caution">
    <text evidence="3">The sequence shown here is derived from an EMBL/GenBank/DDBJ whole genome shotgun (WGS) entry which is preliminary data.</text>
</comment>
<protein>
    <recommendedName>
        <fullName evidence="5">PepSY domain-containing protein</fullName>
    </recommendedName>
</protein>
<keyword evidence="2" id="KW-0472">Membrane</keyword>
<sequence>MAKQDGNTRALKGLVIGMGVLIVVGLTIVVVTIAMRLSGPEAADGQAAQAGSSATSATTATTARPAARPSGAQPFGALQLGMADSCRIADAVASGGTLVVRVEGPAQDGCGQLVVVDPAQGRVLGRIRPGAGGASNRAGGEP</sequence>
<name>A0ABS1DNZ4_9PROT</name>
<keyword evidence="2" id="KW-0812">Transmembrane</keyword>
<evidence type="ECO:0000256" key="1">
    <source>
        <dbReference type="SAM" id="MobiDB-lite"/>
    </source>
</evidence>
<proteinExistence type="predicted"/>
<keyword evidence="4" id="KW-1185">Reference proteome</keyword>
<evidence type="ECO:0000256" key="2">
    <source>
        <dbReference type="SAM" id="Phobius"/>
    </source>
</evidence>
<dbReference type="EMBL" id="NRRL01000189">
    <property type="protein sequence ID" value="MBK1671438.1"/>
    <property type="molecule type" value="Genomic_DNA"/>
</dbReference>
<evidence type="ECO:0000313" key="3">
    <source>
        <dbReference type="EMBL" id="MBK1671438.1"/>
    </source>
</evidence>
<feature type="compositionally biased region" description="Low complexity" evidence="1">
    <location>
        <begin position="42"/>
        <end position="72"/>
    </location>
</feature>
<dbReference type="RefSeq" id="WP_200344304.1">
    <property type="nucleotide sequence ID" value="NZ_NRRL01000189.1"/>
</dbReference>
<evidence type="ECO:0000313" key="4">
    <source>
        <dbReference type="Proteomes" id="UP001296873"/>
    </source>
</evidence>
<feature type="transmembrane region" description="Helical" evidence="2">
    <location>
        <begin position="12"/>
        <end position="35"/>
    </location>
</feature>
<dbReference type="Proteomes" id="UP001296873">
    <property type="component" value="Unassembled WGS sequence"/>
</dbReference>